<reference evidence="1" key="1">
    <citation type="submission" date="2014-09" db="EMBL/GenBank/DDBJ databases">
        <authorList>
            <person name="Magalhaes I.L.F."/>
            <person name="Oliveira U."/>
            <person name="Santos F.R."/>
            <person name="Vidigal T.H.D.A."/>
            <person name="Brescovit A.D."/>
            <person name="Santos A.J."/>
        </authorList>
    </citation>
    <scope>NUCLEOTIDE SEQUENCE</scope>
    <source>
        <tissue evidence="1">Shoot tissue taken approximately 20 cm above the soil surface</tissue>
    </source>
</reference>
<evidence type="ECO:0000313" key="1">
    <source>
        <dbReference type="EMBL" id="JAD20471.1"/>
    </source>
</evidence>
<dbReference type="AlphaFoldDB" id="A0A0A8Y2Q5"/>
<proteinExistence type="predicted"/>
<accession>A0A0A8Y2Q5</accession>
<sequence>MMEVDTATLEEAESLISTMLLFILINHVRIDSNFVDVAKNLLEVSNINVPVVIVSVSVNLFRKFVPGKISKIEDILGLQMKETFFLATVQDPTIVNNPSLMYGCLIFDTFFLCGYAVSNRVV</sequence>
<dbReference type="EMBL" id="GBRH01277424">
    <property type="protein sequence ID" value="JAD20471.1"/>
    <property type="molecule type" value="Transcribed_RNA"/>
</dbReference>
<name>A0A0A8Y2Q5_ARUDO</name>
<reference evidence="1" key="2">
    <citation type="journal article" date="2015" name="Data Brief">
        <title>Shoot transcriptome of the giant reed, Arundo donax.</title>
        <authorList>
            <person name="Barrero R.A."/>
            <person name="Guerrero F.D."/>
            <person name="Moolhuijzen P."/>
            <person name="Goolsby J.A."/>
            <person name="Tidwell J."/>
            <person name="Bellgard S.E."/>
            <person name="Bellgard M.I."/>
        </authorList>
    </citation>
    <scope>NUCLEOTIDE SEQUENCE</scope>
    <source>
        <tissue evidence="1">Shoot tissue taken approximately 20 cm above the soil surface</tissue>
    </source>
</reference>
<protein>
    <submittedName>
        <fullName evidence="1">ATLIG4</fullName>
    </submittedName>
</protein>
<organism evidence="1">
    <name type="scientific">Arundo donax</name>
    <name type="common">Giant reed</name>
    <name type="synonym">Donax arundinaceus</name>
    <dbReference type="NCBI Taxonomy" id="35708"/>
    <lineage>
        <taxon>Eukaryota</taxon>
        <taxon>Viridiplantae</taxon>
        <taxon>Streptophyta</taxon>
        <taxon>Embryophyta</taxon>
        <taxon>Tracheophyta</taxon>
        <taxon>Spermatophyta</taxon>
        <taxon>Magnoliopsida</taxon>
        <taxon>Liliopsida</taxon>
        <taxon>Poales</taxon>
        <taxon>Poaceae</taxon>
        <taxon>PACMAD clade</taxon>
        <taxon>Arundinoideae</taxon>
        <taxon>Arundineae</taxon>
        <taxon>Arundo</taxon>
    </lineage>
</organism>